<accession>A0A1P8UCH9</accession>
<dbReference type="Proteomes" id="UP000187185">
    <property type="component" value="Chromosome"/>
</dbReference>
<dbReference type="EMBL" id="CP018762">
    <property type="protein sequence ID" value="APZ35848.1"/>
    <property type="molecule type" value="Genomic_DNA"/>
</dbReference>
<dbReference type="STRING" id="36805.BOH66_09525"/>
<evidence type="ECO:0000259" key="2">
    <source>
        <dbReference type="Pfam" id="PF01882"/>
    </source>
</evidence>
<proteinExistence type="predicted"/>
<dbReference type="KEGG" id="maur:BOH66_09525"/>
<dbReference type="PANTHER" id="PTHR33608:SF14">
    <property type="entry name" value="POSSIBLE CONSERVED SECRETED PROTEIN"/>
    <property type="match status" value="1"/>
</dbReference>
<reference evidence="3 4" key="1">
    <citation type="submission" date="2016-12" db="EMBL/GenBank/DDBJ databases">
        <title>Complete genome sequence of Microbacterium aurum KACC 15219.</title>
        <authorList>
            <person name="Jung Y."/>
            <person name="Shin J.-H."/>
            <person name="Lee Y.-J."/>
            <person name="Yi H."/>
            <person name="Bahn Y.-S."/>
            <person name="Kim J.F."/>
            <person name="Lee D.-W."/>
        </authorList>
    </citation>
    <scope>NUCLEOTIDE SEQUENCE [LARGE SCALE GENOMIC DNA]</scope>
    <source>
        <strain evidence="3 4">KACC 15219</strain>
    </source>
</reference>
<protein>
    <recommendedName>
        <fullName evidence="2">DUF58 domain-containing protein</fullName>
    </recommendedName>
</protein>
<evidence type="ECO:0000313" key="4">
    <source>
        <dbReference type="Proteomes" id="UP000187185"/>
    </source>
</evidence>
<organism evidence="3 4">
    <name type="scientific">Microbacterium aurum</name>
    <dbReference type="NCBI Taxonomy" id="36805"/>
    <lineage>
        <taxon>Bacteria</taxon>
        <taxon>Bacillati</taxon>
        <taxon>Actinomycetota</taxon>
        <taxon>Actinomycetes</taxon>
        <taxon>Micrococcales</taxon>
        <taxon>Microbacteriaceae</taxon>
        <taxon>Microbacterium</taxon>
    </lineage>
</organism>
<dbReference type="InterPro" id="IPR002881">
    <property type="entry name" value="DUF58"/>
</dbReference>
<dbReference type="Pfam" id="PF01882">
    <property type="entry name" value="DUF58"/>
    <property type="match status" value="1"/>
</dbReference>
<keyword evidence="1" id="KW-0732">Signal</keyword>
<keyword evidence="4" id="KW-1185">Reference proteome</keyword>
<feature type="signal peptide" evidence="1">
    <location>
        <begin position="1"/>
        <end position="18"/>
    </location>
</feature>
<evidence type="ECO:0000256" key="1">
    <source>
        <dbReference type="SAM" id="SignalP"/>
    </source>
</evidence>
<dbReference type="PANTHER" id="PTHR33608">
    <property type="entry name" value="BLL2464 PROTEIN"/>
    <property type="match status" value="1"/>
</dbReference>
<name>A0A1P8UCH9_9MICO</name>
<evidence type="ECO:0000313" key="3">
    <source>
        <dbReference type="EMBL" id="APZ35848.1"/>
    </source>
</evidence>
<feature type="domain" description="DUF58" evidence="2">
    <location>
        <begin position="173"/>
        <end position="336"/>
    </location>
</feature>
<gene>
    <name evidence="3" type="ORF">BOH66_09525</name>
</gene>
<dbReference type="AlphaFoldDB" id="A0A1P8UCH9"/>
<sequence>MAAGTGVLALLSSQPALAVLAAPFVVWSVLGMLRRPPVDSPPPVAELSARAIAAGDAVDATVRATAADRVIDLALPPHAGADLAPPWGAVCGVETASVRVRPQRWGRLDLVDAVVRESDEVGLWHRDVRLRLGPIEVSPSAIVPGRGDAIPHPIGTAGIHPSRRAGDGSALADIRRYLPGDRLSRINWRVTSRTGILHTNATTADRDTDVLIVMDTLADVTTAELSGPFASSLDATVVAAASLAEHYLRLGDRVGVHDLGGVVGDLPPRSGIRQFSALTTRLARVSRADVGRRDLRRVQRLRPGTFAVVCSPLLDDDVLTEIAVLARRGAAVLVVDTLPDRIGRLERGPADRSGPLAHLLDPAPGSFWEEAWVLRRLQRDADVARLREVGIPVAPWQGVGGVATLAAALAAQRPTARAGGAPR</sequence>
<feature type="chain" id="PRO_5039582917" description="DUF58 domain-containing protein" evidence="1">
    <location>
        <begin position="19"/>
        <end position="423"/>
    </location>
</feature>